<protein>
    <recommendedName>
        <fullName evidence="4">Peroxin-3</fullName>
    </recommendedName>
</protein>
<dbReference type="OrthoDB" id="45930at2759"/>
<dbReference type="GO" id="GO:0045046">
    <property type="term" value="P:protein import into peroxisome membrane"/>
    <property type="evidence" value="ECO:0000318"/>
    <property type="project" value="GO_Central"/>
</dbReference>
<evidence type="ECO:0000313" key="2">
    <source>
        <dbReference type="EMBL" id="EFJ37783.1"/>
    </source>
</evidence>
<dbReference type="PANTHER" id="PTHR28080">
    <property type="entry name" value="PEROXISOMAL BIOGENESIS FACTOR 3"/>
    <property type="match status" value="1"/>
</dbReference>
<keyword evidence="1" id="KW-0812">Transmembrane</keyword>
<gene>
    <name evidence="2" type="ORF">SELMODRAFT_74269</name>
</gene>
<evidence type="ECO:0000313" key="3">
    <source>
        <dbReference type="Proteomes" id="UP000001514"/>
    </source>
</evidence>
<dbReference type="Gramene" id="EFJ37783">
    <property type="protein sequence ID" value="EFJ37783"/>
    <property type="gene ID" value="SELMODRAFT_74269"/>
</dbReference>
<dbReference type="AlphaFoldDB" id="D8QQF4"/>
<dbReference type="GO" id="GO:0005778">
    <property type="term" value="C:peroxisomal membrane"/>
    <property type="evidence" value="ECO:0000318"/>
    <property type="project" value="GO_Central"/>
</dbReference>
<dbReference type="OMA" id="FTRTVCA"/>
<accession>D8QQF4</accession>
<sequence length="362" mass="40591">MACYGDLRAWFRRRRRAILIAAGALGAGCVLYYGFTRYSAAALARARAVEEEESRLRAETEEERILHLRRHCDEIQLLADATTLPSLLAHLSERLFELVNLSELTRQLMAGKEGPQALTPDEKLNLWQKLKVSSFTRTLCAAWGMGLVQLFVRVQLNLLGRQLFISTASFGDLPFSTQHKFLAFGDFLPLHGIALLVQDVEEAVTEVMRDISLKKAYSFDELRDLLIQIQAAFEKQQKDWCRYLLPENDKLPEEDYPVAESSHSRDDDEQLLVAKARDVISSAEFQHTLGAVLDALLDTMVQDLLPYYQGQPAVGLPLAKLVPAVSSVGMLLDNRQDSKYVRAVAELPEVKSFSAMVYGSAA</sequence>
<dbReference type="KEGG" id="smo:SELMODRAFT_74269"/>
<feature type="transmembrane region" description="Helical" evidence="1">
    <location>
        <begin position="17"/>
        <end position="35"/>
    </location>
</feature>
<dbReference type="PANTHER" id="PTHR28080:SF1">
    <property type="entry name" value="PEROXISOMAL BIOGENESIS FACTOR 3"/>
    <property type="match status" value="1"/>
</dbReference>
<keyword evidence="3" id="KW-1185">Reference proteome</keyword>
<dbReference type="FunCoup" id="D8QQF4">
    <property type="interactions" value="4202"/>
</dbReference>
<keyword evidence="1" id="KW-0472">Membrane</keyword>
<proteinExistence type="predicted"/>
<evidence type="ECO:0000256" key="1">
    <source>
        <dbReference type="SAM" id="Phobius"/>
    </source>
</evidence>
<dbReference type="HOGENOM" id="CLU_041367_1_0_1"/>
<dbReference type="EMBL" id="GL377565">
    <property type="protein sequence ID" value="EFJ37783.1"/>
    <property type="molecule type" value="Genomic_DNA"/>
</dbReference>
<dbReference type="InterPro" id="IPR006966">
    <property type="entry name" value="Peroxin-3"/>
</dbReference>
<dbReference type="eggNOG" id="KOG4444">
    <property type="taxonomic scope" value="Eukaryota"/>
</dbReference>
<reference evidence="2 3" key="1">
    <citation type="journal article" date="2011" name="Science">
        <title>The Selaginella genome identifies genetic changes associated with the evolution of vascular plants.</title>
        <authorList>
            <person name="Banks J.A."/>
            <person name="Nishiyama T."/>
            <person name="Hasebe M."/>
            <person name="Bowman J.L."/>
            <person name="Gribskov M."/>
            <person name="dePamphilis C."/>
            <person name="Albert V.A."/>
            <person name="Aono N."/>
            <person name="Aoyama T."/>
            <person name="Ambrose B.A."/>
            <person name="Ashton N.W."/>
            <person name="Axtell M.J."/>
            <person name="Barker E."/>
            <person name="Barker M.S."/>
            <person name="Bennetzen J.L."/>
            <person name="Bonawitz N.D."/>
            <person name="Chapple C."/>
            <person name="Cheng C."/>
            <person name="Correa L.G."/>
            <person name="Dacre M."/>
            <person name="DeBarry J."/>
            <person name="Dreyer I."/>
            <person name="Elias M."/>
            <person name="Engstrom E.M."/>
            <person name="Estelle M."/>
            <person name="Feng L."/>
            <person name="Finet C."/>
            <person name="Floyd S.K."/>
            <person name="Frommer W.B."/>
            <person name="Fujita T."/>
            <person name="Gramzow L."/>
            <person name="Gutensohn M."/>
            <person name="Harholt J."/>
            <person name="Hattori M."/>
            <person name="Heyl A."/>
            <person name="Hirai T."/>
            <person name="Hiwatashi Y."/>
            <person name="Ishikawa M."/>
            <person name="Iwata M."/>
            <person name="Karol K.G."/>
            <person name="Koehler B."/>
            <person name="Kolukisaoglu U."/>
            <person name="Kubo M."/>
            <person name="Kurata T."/>
            <person name="Lalonde S."/>
            <person name="Li K."/>
            <person name="Li Y."/>
            <person name="Litt A."/>
            <person name="Lyons E."/>
            <person name="Manning G."/>
            <person name="Maruyama T."/>
            <person name="Michael T.P."/>
            <person name="Mikami K."/>
            <person name="Miyazaki S."/>
            <person name="Morinaga S."/>
            <person name="Murata T."/>
            <person name="Mueller-Roeber B."/>
            <person name="Nelson D.R."/>
            <person name="Obara M."/>
            <person name="Oguri Y."/>
            <person name="Olmstead R.G."/>
            <person name="Onodera N."/>
            <person name="Petersen B.L."/>
            <person name="Pils B."/>
            <person name="Prigge M."/>
            <person name="Rensing S.A."/>
            <person name="Riano-Pachon D.M."/>
            <person name="Roberts A.W."/>
            <person name="Sato Y."/>
            <person name="Scheller H.V."/>
            <person name="Schulz B."/>
            <person name="Schulz C."/>
            <person name="Shakirov E.V."/>
            <person name="Shibagaki N."/>
            <person name="Shinohara N."/>
            <person name="Shippen D.E."/>
            <person name="Soerensen I."/>
            <person name="Sotooka R."/>
            <person name="Sugimoto N."/>
            <person name="Sugita M."/>
            <person name="Sumikawa N."/>
            <person name="Tanurdzic M."/>
            <person name="Theissen G."/>
            <person name="Ulvskov P."/>
            <person name="Wakazuki S."/>
            <person name="Weng J.K."/>
            <person name="Willats W.W."/>
            <person name="Wipf D."/>
            <person name="Wolf P.G."/>
            <person name="Yang L."/>
            <person name="Zimmer A.D."/>
            <person name="Zhu Q."/>
            <person name="Mitros T."/>
            <person name="Hellsten U."/>
            <person name="Loque D."/>
            <person name="Otillar R."/>
            <person name="Salamov A."/>
            <person name="Schmutz J."/>
            <person name="Shapiro H."/>
            <person name="Lindquist E."/>
            <person name="Lucas S."/>
            <person name="Rokhsar D."/>
            <person name="Grigoriev I.V."/>
        </authorList>
    </citation>
    <scope>NUCLEOTIDE SEQUENCE [LARGE SCALE GENOMIC DNA]</scope>
</reference>
<dbReference type="Proteomes" id="UP000001514">
    <property type="component" value="Unassembled WGS sequence"/>
</dbReference>
<name>D8QQF4_SELML</name>
<dbReference type="STRING" id="88036.D8QQF4"/>
<dbReference type="Pfam" id="PF04882">
    <property type="entry name" value="Peroxin-3"/>
    <property type="match status" value="2"/>
</dbReference>
<organism evidence="3">
    <name type="scientific">Selaginella moellendorffii</name>
    <name type="common">Spikemoss</name>
    <dbReference type="NCBI Taxonomy" id="88036"/>
    <lineage>
        <taxon>Eukaryota</taxon>
        <taxon>Viridiplantae</taxon>
        <taxon>Streptophyta</taxon>
        <taxon>Embryophyta</taxon>
        <taxon>Tracheophyta</taxon>
        <taxon>Lycopodiopsida</taxon>
        <taxon>Selaginellales</taxon>
        <taxon>Selaginellaceae</taxon>
        <taxon>Selaginella</taxon>
    </lineage>
</organism>
<keyword evidence="1" id="KW-1133">Transmembrane helix</keyword>
<dbReference type="GO" id="GO:0030674">
    <property type="term" value="F:protein-macromolecule adaptor activity"/>
    <property type="evidence" value="ECO:0000318"/>
    <property type="project" value="GO_Central"/>
</dbReference>
<dbReference type="InParanoid" id="D8QQF4"/>
<evidence type="ECO:0008006" key="4">
    <source>
        <dbReference type="Google" id="ProtNLM"/>
    </source>
</evidence>